<feature type="transmembrane region" description="Helical" evidence="1">
    <location>
        <begin position="441"/>
        <end position="462"/>
    </location>
</feature>
<feature type="transmembrane region" description="Helical" evidence="1">
    <location>
        <begin position="187"/>
        <end position="212"/>
    </location>
</feature>
<evidence type="ECO:0000256" key="2">
    <source>
        <dbReference type="SAM" id="SignalP"/>
    </source>
</evidence>
<dbReference type="PANTHER" id="PTHR22950">
    <property type="entry name" value="AMINO ACID TRANSPORTER"/>
    <property type="match status" value="1"/>
</dbReference>
<proteinExistence type="predicted"/>
<feature type="transmembrane region" description="Helical" evidence="1">
    <location>
        <begin position="233"/>
        <end position="254"/>
    </location>
</feature>
<dbReference type="Proteomes" id="UP000009168">
    <property type="component" value="Unassembled WGS sequence"/>
</dbReference>
<dbReference type="GO" id="GO:0016020">
    <property type="term" value="C:membrane"/>
    <property type="evidence" value="ECO:0007669"/>
    <property type="project" value="TreeGrafter"/>
</dbReference>
<sequence length="463" mass="54426">MMQIIYEVNLLVCTTIVSALPVYPLSFQKSGEVLSTLSLFIQGIISFQAEKVYLKNMRYKNESMDIVVSRQIGRKWGQCYLIVSIIYLLQLTLLYSFQALNMFSQIVFYFIDIIFKEKIQQEYNMPISALLISPLLFFIIIKRKKKSICNIKSKAFLLSSLSILIYIIYIMVIFFSHYEIDRLDSQLQYISILQIPNLLSSNNLAYVNQLYLHWILTFQNQRVAKQSKLSVKYSTLIIFIIYILVGNLGSYSIQNRQPLDQNNNNFIFDYFSDNALTVVVKIFMISHFFQNLSYKYLLLRESLLRLILISKQIQDSKQIKKRMKLIFNIIFPLFLTFINIEQSNLQYKFTVMTGSLAGFFIIYLIPYKLQFGKFKQTQRILFKNLSIQDSTPFSSIQEAQEEDSKLIESQSKLLPQLIQLKKLKKDFFKTSLKKANFFDKAILLFGFFISMYGILYFIYSVIN</sequence>
<dbReference type="AlphaFoldDB" id="W7X3G4"/>
<feature type="transmembrane region" description="Helical" evidence="1">
    <location>
        <begin position="123"/>
        <end position="141"/>
    </location>
</feature>
<feature type="chain" id="PRO_5004906366" evidence="2">
    <location>
        <begin position="20"/>
        <end position="463"/>
    </location>
</feature>
<accession>W7X3G4</accession>
<organism evidence="3 4">
    <name type="scientific">Tetrahymena thermophila (strain SB210)</name>
    <dbReference type="NCBI Taxonomy" id="312017"/>
    <lineage>
        <taxon>Eukaryota</taxon>
        <taxon>Sar</taxon>
        <taxon>Alveolata</taxon>
        <taxon>Ciliophora</taxon>
        <taxon>Intramacronucleata</taxon>
        <taxon>Oligohymenophorea</taxon>
        <taxon>Hymenostomatida</taxon>
        <taxon>Tetrahymenina</taxon>
        <taxon>Tetrahymenidae</taxon>
        <taxon>Tetrahymena</taxon>
    </lineage>
</organism>
<evidence type="ECO:0000313" key="3">
    <source>
        <dbReference type="EMBL" id="EWS72002.1"/>
    </source>
</evidence>
<dbReference type="GO" id="GO:0015179">
    <property type="term" value="F:L-amino acid transmembrane transporter activity"/>
    <property type="evidence" value="ECO:0007669"/>
    <property type="project" value="TreeGrafter"/>
</dbReference>
<dbReference type="KEGG" id="tet:TTHERM_000823383"/>
<reference evidence="4" key="1">
    <citation type="journal article" date="2006" name="PLoS Biol.">
        <title>Macronuclear genome sequence of the ciliate Tetrahymena thermophila, a model eukaryote.</title>
        <authorList>
            <person name="Eisen J.A."/>
            <person name="Coyne R.S."/>
            <person name="Wu M."/>
            <person name="Wu D."/>
            <person name="Thiagarajan M."/>
            <person name="Wortman J.R."/>
            <person name="Badger J.H."/>
            <person name="Ren Q."/>
            <person name="Amedeo P."/>
            <person name="Jones K.M."/>
            <person name="Tallon L.J."/>
            <person name="Delcher A.L."/>
            <person name="Salzberg S.L."/>
            <person name="Silva J.C."/>
            <person name="Haas B.J."/>
            <person name="Majoros W.H."/>
            <person name="Farzad M."/>
            <person name="Carlton J.M."/>
            <person name="Smith R.K. Jr."/>
            <person name="Garg J."/>
            <person name="Pearlman R.E."/>
            <person name="Karrer K.M."/>
            <person name="Sun L."/>
            <person name="Manning G."/>
            <person name="Elde N.C."/>
            <person name="Turkewitz A.P."/>
            <person name="Asai D.J."/>
            <person name="Wilkes D.E."/>
            <person name="Wang Y."/>
            <person name="Cai H."/>
            <person name="Collins K."/>
            <person name="Stewart B.A."/>
            <person name="Lee S.R."/>
            <person name="Wilamowska K."/>
            <person name="Weinberg Z."/>
            <person name="Ruzzo W.L."/>
            <person name="Wloga D."/>
            <person name="Gaertig J."/>
            <person name="Frankel J."/>
            <person name="Tsao C.-C."/>
            <person name="Gorovsky M.A."/>
            <person name="Keeling P.J."/>
            <person name="Waller R.F."/>
            <person name="Patron N.J."/>
            <person name="Cherry J.M."/>
            <person name="Stover N.A."/>
            <person name="Krieger C.J."/>
            <person name="del Toro C."/>
            <person name="Ryder H.F."/>
            <person name="Williamson S.C."/>
            <person name="Barbeau R.A."/>
            <person name="Hamilton E.P."/>
            <person name="Orias E."/>
        </authorList>
    </citation>
    <scope>NUCLEOTIDE SEQUENCE [LARGE SCALE GENOMIC DNA]</scope>
    <source>
        <strain evidence="4">SB210</strain>
    </source>
</reference>
<feature type="signal peptide" evidence="2">
    <location>
        <begin position="1"/>
        <end position="19"/>
    </location>
</feature>
<feature type="transmembrane region" description="Helical" evidence="1">
    <location>
        <begin position="274"/>
        <end position="294"/>
    </location>
</feature>
<evidence type="ECO:0000256" key="1">
    <source>
        <dbReference type="SAM" id="Phobius"/>
    </source>
</evidence>
<dbReference type="RefSeq" id="XP_012655458.1">
    <property type="nucleotide sequence ID" value="XM_012800004.1"/>
</dbReference>
<feature type="transmembrane region" description="Helical" evidence="1">
    <location>
        <begin position="34"/>
        <end position="54"/>
    </location>
</feature>
<keyword evidence="1" id="KW-0472">Membrane</keyword>
<gene>
    <name evidence="3" type="ORF">TTHERM_000823383</name>
</gene>
<dbReference type="GeneID" id="24440809"/>
<dbReference type="EMBL" id="GG662466">
    <property type="protein sequence ID" value="EWS72002.1"/>
    <property type="molecule type" value="Genomic_DNA"/>
</dbReference>
<keyword evidence="4" id="KW-1185">Reference proteome</keyword>
<feature type="transmembrane region" description="Helical" evidence="1">
    <location>
        <begin position="79"/>
        <end position="111"/>
    </location>
</feature>
<feature type="transmembrane region" description="Helical" evidence="1">
    <location>
        <begin position="153"/>
        <end position="175"/>
    </location>
</feature>
<dbReference type="InParanoid" id="W7X3G4"/>
<feature type="transmembrane region" description="Helical" evidence="1">
    <location>
        <begin position="346"/>
        <end position="365"/>
    </location>
</feature>
<name>W7X3G4_TETTS</name>
<keyword evidence="1" id="KW-1133">Transmembrane helix</keyword>
<keyword evidence="2" id="KW-0732">Signal</keyword>
<evidence type="ECO:0000313" key="4">
    <source>
        <dbReference type="Proteomes" id="UP000009168"/>
    </source>
</evidence>
<feature type="transmembrane region" description="Helical" evidence="1">
    <location>
        <begin position="325"/>
        <end position="340"/>
    </location>
</feature>
<protein>
    <submittedName>
        <fullName evidence="3">Transmembrane protein, putative</fullName>
    </submittedName>
</protein>
<keyword evidence="1 3" id="KW-0812">Transmembrane</keyword>